<dbReference type="EMBL" id="JAAVUM010000002">
    <property type="protein sequence ID" value="NKE04688.1"/>
    <property type="molecule type" value="Genomic_DNA"/>
</dbReference>
<feature type="repeat" description="Cell wall-binding" evidence="2">
    <location>
        <begin position="539"/>
        <end position="558"/>
    </location>
</feature>
<reference evidence="4 5" key="1">
    <citation type="submission" date="2020-03" db="EMBL/GenBank/DDBJ databases">
        <authorList>
            <person name="Sun Q."/>
        </authorList>
    </citation>
    <scope>NUCLEOTIDE SEQUENCE [LARGE SCALE GENOMIC DNA]</scope>
    <source>
        <strain evidence="4 5">KACC 21451</strain>
    </source>
</reference>
<sequence length="617" mass="69896">MSKKLSVLFLGFVMLLSVLAPKASFADTSIYDFVVTIAGKEYVVTPDEDSMEFNVDDFISEVGLQETDKVEKFTVFTPDGVESVTFEFLTLNPFFPDATIQVADGKAEYVVSEVLGDLDKQSDGVSIQLLRQLMYPVNYQAWVTATADYGNGDFDVLDVLFTSNDSLEVPASNAVELDGITLITNNGPVALEKVASNQFYLDLAGKDGDVQVTAVEFYSDNASTLSTFSNDSALYRDETDVKFVDGVATMNVEKLKLSELAEIIGEGTDYLTTFQEMRYMVASLGQDTFNAYVAAENGSQSPFQVVVGIEGWTYENGKWYYIDFEGELVTGWLEDGGDWYYLDPNANGAMKTGWVKWNGEWYYLNLSSGVMETGFERIKGKTYYFHEDGVMAMGLTKVGSYWYYFDEDKSNEGALVTGWEKVNGNWYFFNKSTGAAETGWEKIGNKWFYFNADGVMQSGWEFIKGKWYFFNYNGEMQTGWFKQGTKWYYLDAVDGDMKTGWLYNGYKWYYLDKTDGFMKTGWVKDGTKWYFLDNGGVMKSGWIKDGGKWYFLNKGGDMKTGWLKYNYKWYYLDNGGVMKTGWVKVGTKWYYMYNSGVMAANTTIGGYRLGSDGAWIQ</sequence>
<protein>
    <submittedName>
        <fullName evidence="4">N-acetylmuramoyl-L-alanine amidase family protein</fullName>
    </submittedName>
</protein>
<dbReference type="Proteomes" id="UP000587942">
    <property type="component" value="Unassembled WGS sequence"/>
</dbReference>
<feature type="repeat" description="Cell wall-binding" evidence="2">
    <location>
        <begin position="519"/>
        <end position="538"/>
    </location>
</feature>
<feature type="chain" id="PRO_5032659181" evidence="3">
    <location>
        <begin position="27"/>
        <end position="617"/>
    </location>
</feature>
<feature type="repeat" description="Cell wall-binding" evidence="2">
    <location>
        <begin position="351"/>
        <end position="370"/>
    </location>
</feature>
<comment type="caution">
    <text evidence="4">The sequence shown here is derived from an EMBL/GenBank/DDBJ whole genome shotgun (WGS) entry which is preliminary data.</text>
</comment>
<feature type="repeat" description="Cell wall-binding" evidence="2">
    <location>
        <begin position="329"/>
        <end position="348"/>
    </location>
</feature>
<dbReference type="InterPro" id="IPR018337">
    <property type="entry name" value="Cell_wall/Cho-bd_repeat"/>
</dbReference>
<dbReference type="Pfam" id="PF19127">
    <property type="entry name" value="Choline_bind_3"/>
    <property type="match status" value="4"/>
</dbReference>
<accession>A0A846T701</accession>
<dbReference type="RefSeq" id="WP_167831178.1">
    <property type="nucleotide sequence ID" value="NZ_JAAVUM010000002.1"/>
</dbReference>
<feature type="repeat" description="Cell wall-binding" evidence="2">
    <location>
        <begin position="416"/>
        <end position="435"/>
    </location>
</feature>
<dbReference type="SUPFAM" id="SSF69360">
    <property type="entry name" value="Cell wall binding repeat"/>
    <property type="match status" value="3"/>
</dbReference>
<evidence type="ECO:0000313" key="4">
    <source>
        <dbReference type="EMBL" id="NKE04688.1"/>
    </source>
</evidence>
<organism evidence="4 5">
    <name type="scientific">Mesobacillus selenatarsenatis</name>
    <dbReference type="NCBI Taxonomy" id="388741"/>
    <lineage>
        <taxon>Bacteria</taxon>
        <taxon>Bacillati</taxon>
        <taxon>Bacillota</taxon>
        <taxon>Bacilli</taxon>
        <taxon>Bacillales</taxon>
        <taxon>Bacillaceae</taxon>
        <taxon>Mesobacillus</taxon>
    </lineage>
</organism>
<evidence type="ECO:0000313" key="5">
    <source>
        <dbReference type="Proteomes" id="UP000587942"/>
    </source>
</evidence>
<dbReference type="AlphaFoldDB" id="A0A846T701"/>
<dbReference type="Pfam" id="PF01473">
    <property type="entry name" value="Choline_bind_1"/>
    <property type="match status" value="5"/>
</dbReference>
<gene>
    <name evidence="4" type="ORF">GWK17_04245</name>
</gene>
<feature type="repeat" description="Cell wall-binding" evidence="2">
    <location>
        <begin position="437"/>
        <end position="456"/>
    </location>
</feature>
<feature type="repeat" description="Cell wall-binding" evidence="2">
    <location>
        <begin position="372"/>
        <end position="391"/>
    </location>
</feature>
<dbReference type="Gene3D" id="2.10.270.10">
    <property type="entry name" value="Cholin Binding"/>
    <property type="match status" value="4"/>
</dbReference>
<feature type="repeat" description="Cell wall-binding" evidence="2">
    <location>
        <begin position="457"/>
        <end position="476"/>
    </location>
</feature>
<evidence type="ECO:0000256" key="2">
    <source>
        <dbReference type="PROSITE-ProRule" id="PRU00591"/>
    </source>
</evidence>
<feature type="repeat" description="Cell wall-binding" evidence="2">
    <location>
        <begin position="559"/>
        <end position="578"/>
    </location>
</feature>
<feature type="repeat" description="Cell wall-binding" evidence="2">
    <location>
        <begin position="579"/>
        <end position="598"/>
    </location>
</feature>
<keyword evidence="3" id="KW-0732">Signal</keyword>
<evidence type="ECO:0000256" key="1">
    <source>
        <dbReference type="ARBA" id="ARBA00022737"/>
    </source>
</evidence>
<name>A0A846T701_9BACI</name>
<keyword evidence="1" id="KW-0677">Repeat</keyword>
<feature type="signal peptide" evidence="3">
    <location>
        <begin position="1"/>
        <end position="26"/>
    </location>
</feature>
<proteinExistence type="predicted"/>
<evidence type="ECO:0000256" key="3">
    <source>
        <dbReference type="SAM" id="SignalP"/>
    </source>
</evidence>
<dbReference type="PROSITE" id="PS51170">
    <property type="entry name" value="CW"/>
    <property type="match status" value="10"/>
</dbReference>